<evidence type="ECO:0000313" key="1">
    <source>
        <dbReference type="EMBL" id="KAI4329875.1"/>
    </source>
</evidence>
<dbReference type="Proteomes" id="UP001057402">
    <property type="component" value="Chromosome 8"/>
</dbReference>
<evidence type="ECO:0000313" key="2">
    <source>
        <dbReference type="Proteomes" id="UP001057402"/>
    </source>
</evidence>
<gene>
    <name evidence="1" type="ORF">MLD38_028210</name>
</gene>
<organism evidence="1 2">
    <name type="scientific">Melastoma candidum</name>
    <dbReference type="NCBI Taxonomy" id="119954"/>
    <lineage>
        <taxon>Eukaryota</taxon>
        <taxon>Viridiplantae</taxon>
        <taxon>Streptophyta</taxon>
        <taxon>Embryophyta</taxon>
        <taxon>Tracheophyta</taxon>
        <taxon>Spermatophyta</taxon>
        <taxon>Magnoliopsida</taxon>
        <taxon>eudicotyledons</taxon>
        <taxon>Gunneridae</taxon>
        <taxon>Pentapetalae</taxon>
        <taxon>rosids</taxon>
        <taxon>malvids</taxon>
        <taxon>Myrtales</taxon>
        <taxon>Melastomataceae</taxon>
        <taxon>Melastomatoideae</taxon>
        <taxon>Melastomateae</taxon>
        <taxon>Melastoma</taxon>
    </lineage>
</organism>
<name>A0ACB9N064_9MYRT</name>
<dbReference type="EMBL" id="CM042887">
    <property type="protein sequence ID" value="KAI4329875.1"/>
    <property type="molecule type" value="Genomic_DNA"/>
</dbReference>
<comment type="caution">
    <text evidence="1">The sequence shown here is derived from an EMBL/GenBank/DDBJ whole genome shotgun (WGS) entry which is preliminary data.</text>
</comment>
<keyword evidence="2" id="KW-1185">Reference proteome</keyword>
<accession>A0ACB9N064</accession>
<protein>
    <submittedName>
        <fullName evidence="1">Uncharacterized protein</fullName>
    </submittedName>
</protein>
<sequence length="131" mass="14859">MLLEHAEPGLYTTFRRLFVCFHPLLQGFLLGCIRFAGFDGTFLKHKVGGISLTEVGCDENNGMFPIAWAAVEGENYNSWMRFMELLFKLFDVGSGHGWTFISNQQKGLLNALSILALDAEHRNCSRHIYQN</sequence>
<reference evidence="2" key="1">
    <citation type="journal article" date="2023" name="Front. Plant Sci.">
        <title>Chromosomal-level genome assembly of Melastoma candidum provides insights into trichome evolution.</title>
        <authorList>
            <person name="Zhong Y."/>
            <person name="Wu W."/>
            <person name="Sun C."/>
            <person name="Zou P."/>
            <person name="Liu Y."/>
            <person name="Dai S."/>
            <person name="Zhou R."/>
        </authorList>
    </citation>
    <scope>NUCLEOTIDE SEQUENCE [LARGE SCALE GENOMIC DNA]</scope>
</reference>
<proteinExistence type="predicted"/>